<evidence type="ECO:0000256" key="6">
    <source>
        <dbReference type="ARBA" id="ARBA00023128"/>
    </source>
</evidence>
<dbReference type="Pfam" id="PF02779">
    <property type="entry name" value="Transket_pyr"/>
    <property type="match status" value="1"/>
</dbReference>
<evidence type="ECO:0000256" key="1">
    <source>
        <dbReference type="ARBA" id="ARBA00001964"/>
    </source>
</evidence>
<dbReference type="InterPro" id="IPR009014">
    <property type="entry name" value="Transketo_C/PFOR_II"/>
</dbReference>
<keyword evidence="5" id="KW-0560">Oxidoreductase</keyword>
<protein>
    <recommendedName>
        <fullName evidence="10">2-oxoisovalerate dehydrogenase subunit beta, mitochondrial</fullName>
        <ecNumber evidence="3">1.2.4.4</ecNumber>
    </recommendedName>
    <alternativeName>
        <fullName evidence="11">Branched-chain alpha-keto acid dehydrogenase E1 component beta chain</fullName>
    </alternativeName>
</protein>
<evidence type="ECO:0000313" key="13">
    <source>
        <dbReference type="EMBL" id="CAB3980797.1"/>
    </source>
</evidence>
<evidence type="ECO:0000256" key="8">
    <source>
        <dbReference type="ARBA" id="ARBA00057409"/>
    </source>
</evidence>
<keyword evidence="14" id="KW-1185">Reference proteome</keyword>
<feature type="domain" description="Transketolase-like pyrimidine-binding" evidence="12">
    <location>
        <begin position="54"/>
        <end position="229"/>
    </location>
</feature>
<dbReference type="GO" id="GO:0003863">
    <property type="term" value="F:branched-chain 2-oxo acid dehydrogenase activity"/>
    <property type="evidence" value="ECO:0007669"/>
    <property type="project" value="UniProtKB-EC"/>
</dbReference>
<dbReference type="GO" id="GO:0009083">
    <property type="term" value="P:branched-chain amino acid catabolic process"/>
    <property type="evidence" value="ECO:0007669"/>
    <property type="project" value="TreeGrafter"/>
</dbReference>
<evidence type="ECO:0000256" key="5">
    <source>
        <dbReference type="ARBA" id="ARBA00023002"/>
    </source>
</evidence>
<gene>
    <name evidence="13" type="ORF">PACLA_8A082078</name>
</gene>
<organism evidence="13 14">
    <name type="scientific">Paramuricea clavata</name>
    <name type="common">Red gorgonian</name>
    <name type="synonym">Violescent sea-whip</name>
    <dbReference type="NCBI Taxonomy" id="317549"/>
    <lineage>
        <taxon>Eukaryota</taxon>
        <taxon>Metazoa</taxon>
        <taxon>Cnidaria</taxon>
        <taxon>Anthozoa</taxon>
        <taxon>Octocorallia</taxon>
        <taxon>Malacalcyonacea</taxon>
        <taxon>Plexauridae</taxon>
        <taxon>Paramuricea</taxon>
    </lineage>
</organism>
<comment type="function">
    <text evidence="8">Together with BCKDHA forms the heterotetrameric E1 subunit of the mitochondrial branched-chain alpha-ketoacid dehydrogenase (BCKD) complex. The BCKD complex catalyzes the multi-step oxidative decarboxylation of alpha-ketoacids derived from the branched-chain amino-acids valine, leucine and isoleucine producing CO2 and acyl-CoA which is subsequently utilized to produce energy. The E1 subunit catalyzes the first step with the decarboxylation of the alpha-ketoacid forming an enzyme-product intermediate. A reductive acylation mediated by the lipoylamide cofactor of E2 extracts the acyl group from the E1 active site for the next step of the reaction.</text>
</comment>
<comment type="cofactor">
    <cofactor evidence="1">
        <name>thiamine diphosphate</name>
        <dbReference type="ChEBI" id="CHEBI:58937"/>
    </cofactor>
</comment>
<dbReference type="SUPFAM" id="SSF52922">
    <property type="entry name" value="TK C-terminal domain-like"/>
    <property type="match status" value="1"/>
</dbReference>
<dbReference type="FunFam" id="3.40.50.920:FF:000004">
    <property type="entry name" value="2-oxoisovalerate dehydrogenase subunit beta 1, mitochondrial"/>
    <property type="match status" value="1"/>
</dbReference>
<dbReference type="PANTHER" id="PTHR42980:SF1">
    <property type="entry name" value="2-OXOISOVALERATE DEHYDROGENASE SUBUNIT BETA, MITOCHONDRIAL"/>
    <property type="match status" value="1"/>
</dbReference>
<dbReference type="Gene3D" id="3.40.50.920">
    <property type="match status" value="1"/>
</dbReference>
<keyword evidence="6" id="KW-0496">Mitochondrion</keyword>
<evidence type="ECO:0000256" key="9">
    <source>
        <dbReference type="ARBA" id="ARBA00063295"/>
    </source>
</evidence>
<accession>A0A6S7FSL8</accession>
<dbReference type="Proteomes" id="UP001152795">
    <property type="component" value="Unassembled WGS sequence"/>
</dbReference>
<evidence type="ECO:0000256" key="3">
    <source>
        <dbReference type="ARBA" id="ARBA00012277"/>
    </source>
</evidence>
<dbReference type="Pfam" id="PF02780">
    <property type="entry name" value="Transketolase_C"/>
    <property type="match status" value="1"/>
</dbReference>
<evidence type="ECO:0000259" key="12">
    <source>
        <dbReference type="SMART" id="SM00861"/>
    </source>
</evidence>
<dbReference type="PANTHER" id="PTHR42980">
    <property type="entry name" value="2-OXOISOVALERATE DEHYDROGENASE SUBUNIT BETA-RELATED"/>
    <property type="match status" value="1"/>
</dbReference>
<evidence type="ECO:0000313" key="14">
    <source>
        <dbReference type="Proteomes" id="UP001152795"/>
    </source>
</evidence>
<evidence type="ECO:0000256" key="7">
    <source>
        <dbReference type="ARBA" id="ARBA00051764"/>
    </source>
</evidence>
<comment type="subcellular location">
    <subcellularLocation>
        <location evidence="2">Mitochondrion matrix</location>
    </subcellularLocation>
</comment>
<dbReference type="OrthoDB" id="878at2759"/>
<dbReference type="EC" id="1.2.4.4" evidence="3"/>
<dbReference type="SMART" id="SM00861">
    <property type="entry name" value="Transket_pyr"/>
    <property type="match status" value="1"/>
</dbReference>
<comment type="catalytic activity">
    <reaction evidence="7">
        <text>N(6)-[(R)-lipoyl]-L-lysyl-[protein] + 3-methyl-2-oxobutanoate + H(+) = N(6)-[(R)-S(8)-2-methylpropanoyldihydrolipoyl]-L-lysyl-[protein] + CO2</text>
        <dbReference type="Rhea" id="RHEA:13457"/>
        <dbReference type="Rhea" id="RHEA-COMP:10474"/>
        <dbReference type="Rhea" id="RHEA-COMP:10497"/>
        <dbReference type="ChEBI" id="CHEBI:11851"/>
        <dbReference type="ChEBI" id="CHEBI:15378"/>
        <dbReference type="ChEBI" id="CHEBI:16526"/>
        <dbReference type="ChEBI" id="CHEBI:83099"/>
        <dbReference type="ChEBI" id="CHEBI:83142"/>
        <dbReference type="EC" id="1.2.4.4"/>
    </reaction>
    <physiologicalReaction direction="left-to-right" evidence="7">
        <dbReference type="Rhea" id="RHEA:13458"/>
    </physiologicalReaction>
</comment>
<evidence type="ECO:0000256" key="11">
    <source>
        <dbReference type="ARBA" id="ARBA00082400"/>
    </source>
</evidence>
<dbReference type="EMBL" id="CACRXK020000324">
    <property type="protein sequence ID" value="CAB3980797.1"/>
    <property type="molecule type" value="Genomic_DNA"/>
</dbReference>
<evidence type="ECO:0000256" key="2">
    <source>
        <dbReference type="ARBA" id="ARBA00004305"/>
    </source>
</evidence>
<dbReference type="GO" id="GO:0005759">
    <property type="term" value="C:mitochondrial matrix"/>
    <property type="evidence" value="ECO:0007669"/>
    <property type="project" value="UniProtKB-SubCell"/>
</dbReference>
<evidence type="ECO:0000256" key="10">
    <source>
        <dbReference type="ARBA" id="ARBA00071568"/>
    </source>
</evidence>
<dbReference type="InterPro" id="IPR005475">
    <property type="entry name" value="Transketolase-like_Pyr-bd"/>
</dbReference>
<dbReference type="Gene3D" id="3.40.50.970">
    <property type="match status" value="1"/>
</dbReference>
<proteinExistence type="predicted"/>
<dbReference type="FunFam" id="3.40.50.970:FF:000001">
    <property type="entry name" value="Pyruvate dehydrogenase E1 beta subunit"/>
    <property type="match status" value="1"/>
</dbReference>
<dbReference type="AlphaFoldDB" id="A0A6S7FSL8"/>
<comment type="caution">
    <text evidence="13">The sequence shown here is derived from an EMBL/GenBank/DDBJ whole genome shotgun (WGS) entry which is preliminary data.</text>
</comment>
<dbReference type="CDD" id="cd07036">
    <property type="entry name" value="TPP_PYR_E1-PDHc-beta_like"/>
    <property type="match status" value="1"/>
</dbReference>
<dbReference type="InterPro" id="IPR029061">
    <property type="entry name" value="THDP-binding"/>
</dbReference>
<dbReference type="SUPFAM" id="SSF52518">
    <property type="entry name" value="Thiamin diphosphate-binding fold (THDP-binding)"/>
    <property type="match status" value="1"/>
</dbReference>
<sequence length="375" mass="41505">MAAISTCRFHRFLKKSMVCKNLTSSLVAKNQAKHASTFTYVAETPQTDGEVKRMNLFQALTDAMDIVLETDESAVIFGEDVAFGGVFRCTVGLRDKYGKDRVFNTPLSEQGIVGFGIGVATAGSTAIAEIQFADYIFPAFDQLLNEAAKFRYRTGNLFDCGKLTVRAPCGAVGHGALYHSQSVEAFFSHIPGLKVVIPRGPIQAKGLMLSAIRDPNPVIFFEPKVLYRQAVEDVPVGDYELPLSKAEVLMEGSDVTMVGWGTQLHILREVANMAKDQLGVSCELIDLRTILPWDIETIEQSVNKTGRLMIAHEAPKTSGFGAEIASTIQERCFLSLEAPIQRVCGWDTPFPHIFEPFYIPDKWRCFEAIKKMTNF</sequence>
<keyword evidence="4" id="KW-0809">Transit peptide</keyword>
<name>A0A6S7FSL8_PARCT</name>
<dbReference type="GO" id="GO:0007584">
    <property type="term" value="P:response to nutrient"/>
    <property type="evidence" value="ECO:0007669"/>
    <property type="project" value="TreeGrafter"/>
</dbReference>
<evidence type="ECO:0000256" key="4">
    <source>
        <dbReference type="ARBA" id="ARBA00022946"/>
    </source>
</evidence>
<reference evidence="13" key="1">
    <citation type="submission" date="2020-04" db="EMBL/GenBank/DDBJ databases">
        <authorList>
            <person name="Alioto T."/>
            <person name="Alioto T."/>
            <person name="Gomez Garrido J."/>
        </authorList>
    </citation>
    <scope>NUCLEOTIDE SEQUENCE</scope>
    <source>
        <strain evidence="13">A484AB</strain>
    </source>
</reference>
<dbReference type="InterPro" id="IPR033248">
    <property type="entry name" value="Transketolase_C"/>
</dbReference>
<comment type="subunit">
    <text evidence="9">Heterotetramer of 2 alpha/BCKDHA and 2 beta chains/BCKDHB that forms the branched-chain alpha-keto acid decarboxylase (E1) component of the BCKD complex. The branched-chain alpha-ketoacid dehydrogenase is a large complex composed of three major building blocks E1, E2 and E3. It is organized around E2, a 24-meric cubic core composed of DBT, to which are associated 6 to 12 copies of E1, and approximately 6 copies of the dehydrogenase E3, a DLD dimer.</text>
</comment>